<dbReference type="Gene3D" id="1.20.58.220">
    <property type="entry name" value="Phosphate transport system protein phou homolog 2, domain 2"/>
    <property type="match status" value="1"/>
</dbReference>
<reference evidence="3 4" key="2">
    <citation type="submission" date="2015-10" db="EMBL/GenBank/DDBJ databases">
        <title>Draft Genome Sequence of Prosthecomicrobium hirschii ATCC 27832.</title>
        <authorList>
            <person name="Daniel J."/>
            <person name="Givan S.A."/>
            <person name="Brun Y.V."/>
            <person name="Brown P.J."/>
        </authorList>
    </citation>
    <scope>NUCLEOTIDE SEQUENCE [LARGE SCALE GENOMIC DNA]</scope>
    <source>
        <strain evidence="3 4">16</strain>
    </source>
</reference>
<name>A0A0P6W604_9HYPH</name>
<evidence type="ECO:0000256" key="2">
    <source>
        <dbReference type="SAM" id="Coils"/>
    </source>
</evidence>
<dbReference type="STRING" id="665126.ABB55_11380"/>
<keyword evidence="2" id="KW-0175">Coiled coil</keyword>
<comment type="caution">
    <text evidence="3">The sequence shown here is derived from an EMBL/GenBank/DDBJ whole genome shotgun (WGS) entry which is preliminary data.</text>
</comment>
<comment type="similarity">
    <text evidence="1">Belongs to the UPF0111 family.</text>
</comment>
<dbReference type="PANTHER" id="PTHR37298">
    <property type="entry name" value="UPF0111 PROTEIN YKAA"/>
    <property type="match status" value="1"/>
</dbReference>
<dbReference type="OrthoDB" id="9797568at2"/>
<evidence type="ECO:0000256" key="1">
    <source>
        <dbReference type="ARBA" id="ARBA00008591"/>
    </source>
</evidence>
<accession>A0A0P6W604</accession>
<dbReference type="RefSeq" id="WP_054358904.1">
    <property type="nucleotide sequence ID" value="NZ_JAPCYQ010000001.1"/>
</dbReference>
<protein>
    <submittedName>
        <fullName evidence="3">Nuclease PIN</fullName>
    </submittedName>
</protein>
<dbReference type="Proteomes" id="UP000048984">
    <property type="component" value="Unassembled WGS sequence"/>
</dbReference>
<proteinExistence type="inferred from homology"/>
<dbReference type="InterPro" id="IPR018445">
    <property type="entry name" value="Put_Phosphate_transp_reg"/>
</dbReference>
<dbReference type="InterPro" id="IPR052912">
    <property type="entry name" value="UPF0111_domain"/>
</dbReference>
<organism evidence="3 4">
    <name type="scientific">Prosthecodimorpha hirschii</name>
    <dbReference type="NCBI Taxonomy" id="665126"/>
    <lineage>
        <taxon>Bacteria</taxon>
        <taxon>Pseudomonadati</taxon>
        <taxon>Pseudomonadota</taxon>
        <taxon>Alphaproteobacteria</taxon>
        <taxon>Hyphomicrobiales</taxon>
        <taxon>Ancalomicrobiaceae</taxon>
        <taxon>Prosthecodimorpha</taxon>
    </lineage>
</organism>
<sequence length="214" mass="24097">MLGWFRKLLPREDRFFDLFSRHAATVVAGAAALDRMLAGGSEVEQHCREIVRLETEADAITAEVMQAVRKSFVTPFDRGDIKDLIQSLDDAIDRMHKTVKTVTLFEQREFDPLMRQMGGAIVEAAGLVAEAVRLLERPGPNAARLSEIIEEVLRVEGRSDEMHDQGLRELYRRHRDGNAMAFVIGSEIYGELERVVDSFEDVANEISGILIENV</sequence>
<dbReference type="InterPro" id="IPR038078">
    <property type="entry name" value="PhoU-like_sf"/>
</dbReference>
<dbReference type="PANTHER" id="PTHR37298:SF1">
    <property type="entry name" value="UPF0111 PROTEIN YKAA"/>
    <property type="match status" value="1"/>
</dbReference>
<dbReference type="AlphaFoldDB" id="A0A0P6W604"/>
<keyword evidence="4" id="KW-1185">Reference proteome</keyword>
<dbReference type="EMBL" id="LJYW01000001">
    <property type="protein sequence ID" value="KPL52741.1"/>
    <property type="molecule type" value="Genomic_DNA"/>
</dbReference>
<evidence type="ECO:0000313" key="4">
    <source>
        <dbReference type="Proteomes" id="UP000048984"/>
    </source>
</evidence>
<gene>
    <name evidence="3" type="ORF">ABB55_11380</name>
</gene>
<evidence type="ECO:0000313" key="3">
    <source>
        <dbReference type="EMBL" id="KPL52741.1"/>
    </source>
</evidence>
<dbReference type="Pfam" id="PF01865">
    <property type="entry name" value="PhoU_div"/>
    <property type="match status" value="1"/>
</dbReference>
<reference evidence="3 4" key="1">
    <citation type="submission" date="2015-09" db="EMBL/GenBank/DDBJ databases">
        <authorList>
            <person name="Jackson K.R."/>
            <person name="Lunt B.L."/>
            <person name="Fisher J.N.B."/>
            <person name="Gardner A.V."/>
            <person name="Bailey M.E."/>
            <person name="Deus L.M."/>
            <person name="Earl A.S."/>
            <person name="Gibby P.D."/>
            <person name="Hartmann K.A."/>
            <person name="Liu J.E."/>
            <person name="Manci A.M."/>
            <person name="Nielsen D.A."/>
            <person name="Solomon M.B."/>
            <person name="Breakwell D.P."/>
            <person name="Burnett S.H."/>
            <person name="Grose J.H."/>
        </authorList>
    </citation>
    <scope>NUCLEOTIDE SEQUENCE [LARGE SCALE GENOMIC DNA]</scope>
    <source>
        <strain evidence="3 4">16</strain>
    </source>
</reference>
<feature type="coiled-coil region" evidence="2">
    <location>
        <begin position="43"/>
        <end position="70"/>
    </location>
</feature>